<evidence type="ECO:0000256" key="3">
    <source>
        <dbReference type="ARBA" id="ARBA00022630"/>
    </source>
</evidence>
<feature type="binding site" evidence="6">
    <location>
        <position position="290"/>
    </location>
    <ligand>
        <name>FAD</name>
        <dbReference type="ChEBI" id="CHEBI:57692"/>
    </ligand>
</feature>
<gene>
    <name evidence="8" type="ORF">ENQ20_00495</name>
</gene>
<dbReference type="PANTHER" id="PTHR43153:SF1">
    <property type="entry name" value="ELECTRON TRANSFER FLAVOPROTEIN SUBUNIT ALPHA, MITOCHONDRIAL"/>
    <property type="match status" value="1"/>
</dbReference>
<dbReference type="SUPFAM" id="SSF52402">
    <property type="entry name" value="Adenine nucleotide alpha hydrolases-like"/>
    <property type="match status" value="1"/>
</dbReference>
<dbReference type="Gene3D" id="3.40.50.1220">
    <property type="entry name" value="TPP-binding domain"/>
    <property type="match status" value="1"/>
</dbReference>
<keyword evidence="3" id="KW-0285">Flavoprotein</keyword>
<dbReference type="PIRSF" id="PIRSF000089">
    <property type="entry name" value="Electra_flavoP_a"/>
    <property type="match status" value="1"/>
</dbReference>
<dbReference type="SMART" id="SM00893">
    <property type="entry name" value="ETF"/>
    <property type="match status" value="1"/>
</dbReference>
<protein>
    <submittedName>
        <fullName evidence="8">Electron transfer flavoprotein subunit alpha/FixB family protein</fullName>
    </submittedName>
</protein>
<dbReference type="Gene3D" id="3.40.50.620">
    <property type="entry name" value="HUPs"/>
    <property type="match status" value="1"/>
</dbReference>
<feature type="binding site" evidence="6">
    <location>
        <begin position="252"/>
        <end position="256"/>
    </location>
    <ligand>
        <name>FAD</name>
        <dbReference type="ChEBI" id="CHEBI:57692"/>
    </ligand>
</feature>
<dbReference type="GO" id="GO:0009055">
    <property type="term" value="F:electron transfer activity"/>
    <property type="evidence" value="ECO:0007669"/>
    <property type="project" value="InterPro"/>
</dbReference>
<evidence type="ECO:0000256" key="2">
    <source>
        <dbReference type="ARBA" id="ARBA00022448"/>
    </source>
</evidence>
<accession>A0A7C1FGT7</accession>
<feature type="binding site" evidence="6">
    <location>
        <position position="211"/>
    </location>
    <ligand>
        <name>FAD</name>
        <dbReference type="ChEBI" id="CHEBI:57692"/>
    </ligand>
</feature>
<dbReference type="Pfam" id="PF00766">
    <property type="entry name" value="ETF_alpha"/>
    <property type="match status" value="1"/>
</dbReference>
<dbReference type="AlphaFoldDB" id="A0A7C1FGT7"/>
<dbReference type="GO" id="GO:0033539">
    <property type="term" value="P:fatty acid beta-oxidation using acyl-CoA dehydrogenase"/>
    <property type="evidence" value="ECO:0007669"/>
    <property type="project" value="TreeGrafter"/>
</dbReference>
<dbReference type="EMBL" id="DSMG01000006">
    <property type="protein sequence ID" value="HDX29954.1"/>
    <property type="molecule type" value="Genomic_DNA"/>
</dbReference>
<dbReference type="InterPro" id="IPR014730">
    <property type="entry name" value="ETF_a/b_N"/>
</dbReference>
<dbReference type="InterPro" id="IPR033947">
    <property type="entry name" value="ETF_alpha_N"/>
</dbReference>
<evidence type="ECO:0000256" key="1">
    <source>
        <dbReference type="ARBA" id="ARBA00005817"/>
    </source>
</evidence>
<comment type="cofactor">
    <cofactor evidence="6">
        <name>FAD</name>
        <dbReference type="ChEBI" id="CHEBI:57692"/>
    </cofactor>
    <text evidence="6">Binds 1 FAD per dimer.</text>
</comment>
<organism evidence="8">
    <name type="scientific">Caldilinea aerophila</name>
    <dbReference type="NCBI Taxonomy" id="133453"/>
    <lineage>
        <taxon>Bacteria</taxon>
        <taxon>Bacillati</taxon>
        <taxon>Chloroflexota</taxon>
        <taxon>Caldilineae</taxon>
        <taxon>Caldilineales</taxon>
        <taxon>Caldilineaceae</taxon>
        <taxon>Caldilinea</taxon>
    </lineage>
</organism>
<dbReference type="InterPro" id="IPR029035">
    <property type="entry name" value="DHS-like_NAD/FAD-binding_dom"/>
</dbReference>
<dbReference type="Pfam" id="PF01012">
    <property type="entry name" value="ETF"/>
    <property type="match status" value="1"/>
</dbReference>
<sequence>MSVLVWIEQNQNGVVPNSLEVLGKAKEIAAALGTQTVAAVLGANASGAEAVQRYGPDVVLAITSPVLATYRLSAYTAALRKAVEEVGATALLTAATVRGREVAAMLASQLDAGYAPDAIDLRVEDGRLVAVRSIYSNNILADVTFNSAVQVVSVRPRSFPMPELGAPGGEVRTMDPGLSEGDVKEKVLEVKSTDTGEVSLTDASIIVSGGRGVAQDPAKGFALVAELASVLGAAVGASRAAVDAGYIPYKHQVGQTGKTVKPDLYIAAGISGAIQHLAGMGGSKVIVAINKDPDAPIFEKAHYGIVGDLFQVLPALTAEFKKRLGK</sequence>
<name>A0A7C1FGT7_9CHLR</name>
<dbReference type="InterPro" id="IPR001308">
    <property type="entry name" value="ETF_a/FixB"/>
</dbReference>
<keyword evidence="5" id="KW-0249">Electron transport</keyword>
<evidence type="ECO:0000256" key="5">
    <source>
        <dbReference type="ARBA" id="ARBA00022982"/>
    </source>
</evidence>
<dbReference type="InterPro" id="IPR018206">
    <property type="entry name" value="ETF_asu_C_CS"/>
</dbReference>
<evidence type="ECO:0000256" key="6">
    <source>
        <dbReference type="PIRSR" id="PIRSR000089-1"/>
    </source>
</evidence>
<reference evidence="8" key="1">
    <citation type="journal article" date="2020" name="mSystems">
        <title>Genome- and Community-Level Interaction Insights into Carbon Utilization and Element Cycling Functions of Hydrothermarchaeota in Hydrothermal Sediment.</title>
        <authorList>
            <person name="Zhou Z."/>
            <person name="Liu Y."/>
            <person name="Xu W."/>
            <person name="Pan J."/>
            <person name="Luo Z.H."/>
            <person name="Li M."/>
        </authorList>
    </citation>
    <scope>NUCLEOTIDE SEQUENCE [LARGE SCALE GENOMIC DNA]</scope>
    <source>
        <strain evidence="8">SpSt-289</strain>
    </source>
</reference>
<evidence type="ECO:0000256" key="4">
    <source>
        <dbReference type="ARBA" id="ARBA00022827"/>
    </source>
</evidence>
<comment type="similarity">
    <text evidence="1">Belongs to the ETF alpha-subunit/FixB family.</text>
</comment>
<feature type="binding site" evidence="6">
    <location>
        <begin position="269"/>
        <end position="276"/>
    </location>
    <ligand>
        <name>FAD</name>
        <dbReference type="ChEBI" id="CHEBI:57692"/>
    </ligand>
</feature>
<comment type="caution">
    <text evidence="8">The sequence shown here is derived from an EMBL/GenBank/DDBJ whole genome shotgun (WGS) entry which is preliminary data.</text>
</comment>
<feature type="binding site" evidence="6">
    <location>
        <begin position="238"/>
        <end position="239"/>
    </location>
    <ligand>
        <name>FAD</name>
        <dbReference type="ChEBI" id="CHEBI:57692"/>
    </ligand>
</feature>
<dbReference type="PANTHER" id="PTHR43153">
    <property type="entry name" value="ELECTRON TRANSFER FLAVOPROTEIN ALPHA"/>
    <property type="match status" value="1"/>
</dbReference>
<keyword evidence="4 6" id="KW-0274">FAD</keyword>
<dbReference type="PROSITE" id="PS00696">
    <property type="entry name" value="ETF_ALPHA"/>
    <property type="match status" value="1"/>
</dbReference>
<feature type="domain" description="Electron transfer flavoprotein alpha/beta-subunit N-terminal" evidence="7">
    <location>
        <begin position="3"/>
        <end position="192"/>
    </location>
</feature>
<evidence type="ECO:0000313" key="8">
    <source>
        <dbReference type="EMBL" id="HDX29954.1"/>
    </source>
</evidence>
<keyword evidence="2" id="KW-0813">Transport</keyword>
<dbReference type="FunFam" id="3.40.50.1220:FF:000001">
    <property type="entry name" value="Electron transfer flavoprotein, alpha subunit"/>
    <property type="match status" value="1"/>
</dbReference>
<evidence type="ECO:0000259" key="7">
    <source>
        <dbReference type="SMART" id="SM00893"/>
    </source>
</evidence>
<dbReference type="InterPro" id="IPR014731">
    <property type="entry name" value="ETF_asu_C"/>
</dbReference>
<dbReference type="InterPro" id="IPR014729">
    <property type="entry name" value="Rossmann-like_a/b/a_fold"/>
</dbReference>
<dbReference type="SUPFAM" id="SSF52467">
    <property type="entry name" value="DHS-like NAD/FAD-binding domain"/>
    <property type="match status" value="1"/>
</dbReference>
<dbReference type="CDD" id="cd01715">
    <property type="entry name" value="ETF_alpha"/>
    <property type="match status" value="1"/>
</dbReference>
<proteinExistence type="inferred from homology"/>
<dbReference type="GO" id="GO:0050660">
    <property type="term" value="F:flavin adenine dinucleotide binding"/>
    <property type="evidence" value="ECO:0007669"/>
    <property type="project" value="InterPro"/>
</dbReference>